<dbReference type="SUPFAM" id="SSF53697">
    <property type="entry name" value="SIS domain"/>
    <property type="match status" value="1"/>
</dbReference>
<dbReference type="InterPro" id="IPR035472">
    <property type="entry name" value="RpiR-like_SIS"/>
</dbReference>
<proteinExistence type="predicted"/>
<evidence type="ECO:0000256" key="3">
    <source>
        <dbReference type="ARBA" id="ARBA00023163"/>
    </source>
</evidence>
<feature type="domain" description="HTH rpiR-type" evidence="4">
    <location>
        <begin position="30"/>
        <end position="106"/>
    </location>
</feature>
<dbReference type="Proteomes" id="UP000295748">
    <property type="component" value="Chromosome"/>
</dbReference>
<dbReference type="PROSITE" id="PS51464">
    <property type="entry name" value="SIS"/>
    <property type="match status" value="1"/>
</dbReference>
<name>A0ABX5SRP9_9MICO</name>
<dbReference type="PROSITE" id="PS51071">
    <property type="entry name" value="HTH_RPIR"/>
    <property type="match status" value="1"/>
</dbReference>
<dbReference type="InterPro" id="IPR036388">
    <property type="entry name" value="WH-like_DNA-bd_sf"/>
</dbReference>
<protein>
    <submittedName>
        <fullName evidence="6">MurR/RpiR family transcriptional regulator</fullName>
    </submittedName>
</protein>
<gene>
    <name evidence="6" type="ORF">E4K62_03795</name>
</gene>
<keyword evidence="7" id="KW-1185">Reference proteome</keyword>
<dbReference type="InterPro" id="IPR047640">
    <property type="entry name" value="RpiR-like"/>
</dbReference>
<evidence type="ECO:0000313" key="6">
    <source>
        <dbReference type="EMBL" id="QBR87892.1"/>
    </source>
</evidence>
<keyword evidence="2" id="KW-0238">DNA-binding</keyword>
<keyword evidence="3" id="KW-0804">Transcription</keyword>
<evidence type="ECO:0000313" key="7">
    <source>
        <dbReference type="Proteomes" id="UP000295748"/>
    </source>
</evidence>
<dbReference type="EMBL" id="CP038266">
    <property type="protein sequence ID" value="QBR87892.1"/>
    <property type="molecule type" value="Genomic_DNA"/>
</dbReference>
<keyword evidence="1" id="KW-0805">Transcription regulation</keyword>
<dbReference type="InterPro" id="IPR046348">
    <property type="entry name" value="SIS_dom_sf"/>
</dbReference>
<reference evidence="6 7" key="1">
    <citation type="submission" date="2019-03" db="EMBL/GenBank/DDBJ databases">
        <authorList>
            <person name="Dong K."/>
        </authorList>
    </citation>
    <scope>NUCLEOTIDE SEQUENCE [LARGE SCALE GENOMIC DNA]</scope>
    <source>
        <strain evidence="7">dk512</strain>
    </source>
</reference>
<sequence length="324" mass="34504">MKVSFMYCTIPCTKVPAMPQSEPSSFPAEFGMRARLQAAQSRFSPSMEKIATLLLENPELPVNLSILELAERAAVSAPTITRFCKLIGYGGYVQLRVGAAADLGRSVGQDGLAGEPGAMVNPAMSDQELVRTFLATHIQALQASGDLVDMRSFRTAAGMIAASVHIDVYGVGGSSSVANGLAERLYQIGINARSWSDLHLGIMSASSLHATAVAIGVSASGSTGETVEMLRMARSAGAKTVAITSDPRSQLADLADVVIRTAPGDDYLDLGTLTSSHTQVFAADLLYLLVSWIDPERSQRYAENARAAVQRHKVLGRNRRHPVD</sequence>
<dbReference type="PANTHER" id="PTHR30514">
    <property type="entry name" value="GLUCOKINASE"/>
    <property type="match status" value="1"/>
</dbReference>
<organism evidence="6 7">
    <name type="scientific">Microbacterium wangchenii</name>
    <dbReference type="NCBI Taxonomy" id="2541726"/>
    <lineage>
        <taxon>Bacteria</taxon>
        <taxon>Bacillati</taxon>
        <taxon>Actinomycetota</taxon>
        <taxon>Actinomycetes</taxon>
        <taxon>Micrococcales</taxon>
        <taxon>Microbacteriaceae</taxon>
        <taxon>Microbacterium</taxon>
    </lineage>
</organism>
<evidence type="ECO:0000256" key="2">
    <source>
        <dbReference type="ARBA" id="ARBA00023125"/>
    </source>
</evidence>
<dbReference type="InterPro" id="IPR009057">
    <property type="entry name" value="Homeodomain-like_sf"/>
</dbReference>
<evidence type="ECO:0000256" key="1">
    <source>
        <dbReference type="ARBA" id="ARBA00023015"/>
    </source>
</evidence>
<evidence type="ECO:0000259" key="4">
    <source>
        <dbReference type="PROSITE" id="PS51071"/>
    </source>
</evidence>
<dbReference type="CDD" id="cd05013">
    <property type="entry name" value="SIS_RpiR"/>
    <property type="match status" value="1"/>
</dbReference>
<dbReference type="InterPro" id="IPR001347">
    <property type="entry name" value="SIS_dom"/>
</dbReference>
<evidence type="ECO:0000259" key="5">
    <source>
        <dbReference type="PROSITE" id="PS51464"/>
    </source>
</evidence>
<dbReference type="SUPFAM" id="SSF46689">
    <property type="entry name" value="Homeodomain-like"/>
    <property type="match status" value="1"/>
</dbReference>
<dbReference type="Pfam" id="PF01380">
    <property type="entry name" value="SIS"/>
    <property type="match status" value="1"/>
</dbReference>
<dbReference type="Pfam" id="PF01418">
    <property type="entry name" value="HTH_6"/>
    <property type="match status" value="1"/>
</dbReference>
<accession>A0ABX5SRP9</accession>
<feature type="domain" description="SIS" evidence="5">
    <location>
        <begin position="156"/>
        <end position="296"/>
    </location>
</feature>
<dbReference type="RefSeq" id="WP_135063701.1">
    <property type="nucleotide sequence ID" value="NZ_CP038266.1"/>
</dbReference>
<dbReference type="InterPro" id="IPR000281">
    <property type="entry name" value="HTH_RpiR"/>
</dbReference>
<dbReference type="PANTHER" id="PTHR30514:SF1">
    <property type="entry name" value="HTH-TYPE TRANSCRIPTIONAL REGULATOR HEXR-RELATED"/>
    <property type="match status" value="1"/>
</dbReference>
<dbReference type="Gene3D" id="3.40.50.10490">
    <property type="entry name" value="Glucose-6-phosphate isomerase like protein, domain 1"/>
    <property type="match status" value="1"/>
</dbReference>
<dbReference type="Gene3D" id="1.10.10.10">
    <property type="entry name" value="Winged helix-like DNA-binding domain superfamily/Winged helix DNA-binding domain"/>
    <property type="match status" value="1"/>
</dbReference>